<evidence type="ECO:0000313" key="1">
    <source>
        <dbReference type="EMBL" id="GBM27712.1"/>
    </source>
</evidence>
<comment type="caution">
    <text evidence="1">The sequence shown here is derived from an EMBL/GenBank/DDBJ whole genome shotgun (WGS) entry which is preliminary data.</text>
</comment>
<dbReference type="InterPro" id="IPR008042">
    <property type="entry name" value="Retrotrans_Pao"/>
</dbReference>
<protein>
    <recommendedName>
        <fullName evidence="3">Reverse transcriptase domain-containing protein</fullName>
    </recommendedName>
</protein>
<dbReference type="Proteomes" id="UP000499080">
    <property type="component" value="Unassembled WGS sequence"/>
</dbReference>
<dbReference type="AlphaFoldDB" id="A0A4Y2EEY3"/>
<gene>
    <name evidence="1" type="ORF">AVEN_25337_1</name>
</gene>
<sequence length="377" mass="42635">MGKPITGNCKQLKSVLTAIETNLGRTVIGGATNSGSIALLTTSMFTKTARISDLWTLGSLGITDTAEKKILLELKDAAKGHFLETVSPFLLRITIRYHIAGVLEHHADDSPIYPKNIIQKFMNSFYVDNFITSVSNRKELELFIEVARNVKAERKFDLRGWEHTYPNTTETAETKVLGMIWNKRSVTLRVNTSVLKEICVEKITKRTAPSAAYKLVYPIGVACPVSLVPKLLLQKIWKIQIIWDREVDETTRDDFLKWLIILLTLRTCSSPDFLVLKMLNTGQYIFSAMLANAAAFLRIITTNSVKVYFLQARSRVAPTRKGEITIARFELLSATILYRLSKSILSEVECEEVWFCTDSSSVLTWITKEEPWGGFRI</sequence>
<dbReference type="EMBL" id="BGPR01000593">
    <property type="protein sequence ID" value="GBM27712.1"/>
    <property type="molecule type" value="Genomic_DNA"/>
</dbReference>
<dbReference type="Pfam" id="PF05380">
    <property type="entry name" value="Peptidase_A17"/>
    <property type="match status" value="1"/>
</dbReference>
<evidence type="ECO:0008006" key="3">
    <source>
        <dbReference type="Google" id="ProtNLM"/>
    </source>
</evidence>
<organism evidence="1 2">
    <name type="scientific">Araneus ventricosus</name>
    <name type="common">Orbweaver spider</name>
    <name type="synonym">Epeira ventricosa</name>
    <dbReference type="NCBI Taxonomy" id="182803"/>
    <lineage>
        <taxon>Eukaryota</taxon>
        <taxon>Metazoa</taxon>
        <taxon>Ecdysozoa</taxon>
        <taxon>Arthropoda</taxon>
        <taxon>Chelicerata</taxon>
        <taxon>Arachnida</taxon>
        <taxon>Araneae</taxon>
        <taxon>Araneomorphae</taxon>
        <taxon>Entelegynae</taxon>
        <taxon>Araneoidea</taxon>
        <taxon>Araneidae</taxon>
        <taxon>Araneus</taxon>
    </lineage>
</organism>
<dbReference type="PANTHER" id="PTHR47331">
    <property type="entry name" value="PHD-TYPE DOMAIN-CONTAINING PROTEIN"/>
    <property type="match status" value="1"/>
</dbReference>
<keyword evidence="2" id="KW-1185">Reference proteome</keyword>
<reference evidence="1 2" key="1">
    <citation type="journal article" date="2019" name="Sci. Rep.">
        <title>Orb-weaving spider Araneus ventricosus genome elucidates the spidroin gene catalogue.</title>
        <authorList>
            <person name="Kono N."/>
            <person name="Nakamura H."/>
            <person name="Ohtoshi R."/>
            <person name="Moran D.A.P."/>
            <person name="Shinohara A."/>
            <person name="Yoshida Y."/>
            <person name="Fujiwara M."/>
            <person name="Mori M."/>
            <person name="Tomita M."/>
            <person name="Arakawa K."/>
        </authorList>
    </citation>
    <scope>NUCLEOTIDE SEQUENCE [LARGE SCALE GENOMIC DNA]</scope>
</reference>
<accession>A0A4Y2EEY3</accession>
<proteinExistence type="predicted"/>
<evidence type="ECO:0000313" key="2">
    <source>
        <dbReference type="Proteomes" id="UP000499080"/>
    </source>
</evidence>
<dbReference type="OrthoDB" id="8033340at2759"/>
<name>A0A4Y2EEY3_ARAVE</name>